<dbReference type="GO" id="GO:0017171">
    <property type="term" value="F:serine hydrolase activity"/>
    <property type="evidence" value="ECO:0007669"/>
    <property type="project" value="TreeGrafter"/>
</dbReference>
<dbReference type="InterPro" id="IPR033906">
    <property type="entry name" value="Lipase_N"/>
</dbReference>
<dbReference type="PANTHER" id="PTHR11610">
    <property type="entry name" value="LIPASE"/>
    <property type="match status" value="1"/>
</dbReference>
<protein>
    <submittedName>
        <fullName evidence="7">Probable phospholipase A1 magnifin</fullName>
    </submittedName>
</protein>
<feature type="chain" id="PRO_5001994377" evidence="5">
    <location>
        <begin position="35"/>
        <end position="432"/>
    </location>
</feature>
<dbReference type="InterPro" id="IPR000734">
    <property type="entry name" value="TAG_lipase"/>
</dbReference>
<dbReference type="Gene3D" id="3.40.50.1820">
    <property type="entry name" value="alpha/beta hydrolase"/>
    <property type="match status" value="1"/>
</dbReference>
<proteinExistence type="inferred from homology"/>
<accession>A0A0A1WZV4</accession>
<comment type="subcellular location">
    <subcellularLocation>
        <location evidence="1">Secreted</location>
    </subcellularLocation>
</comment>
<dbReference type="EMBL" id="GBXI01009693">
    <property type="protein sequence ID" value="JAD04599.1"/>
    <property type="molecule type" value="Transcribed_RNA"/>
</dbReference>
<feature type="signal peptide" evidence="5">
    <location>
        <begin position="1"/>
        <end position="34"/>
    </location>
</feature>
<evidence type="ECO:0000313" key="7">
    <source>
        <dbReference type="EMBL" id="JAD04599.1"/>
    </source>
</evidence>
<dbReference type="InterPro" id="IPR029058">
    <property type="entry name" value="AB_hydrolase_fold"/>
</dbReference>
<dbReference type="InterPro" id="IPR013818">
    <property type="entry name" value="Lipase"/>
</dbReference>
<dbReference type="CDD" id="cd00707">
    <property type="entry name" value="Pancreat_lipase_like"/>
    <property type="match status" value="1"/>
</dbReference>
<dbReference type="PANTHER" id="PTHR11610:SF173">
    <property type="entry name" value="LIPASE DOMAIN-CONTAINING PROTEIN-RELATED"/>
    <property type="match status" value="1"/>
</dbReference>
<keyword evidence="5" id="KW-0732">Signal</keyword>
<comment type="similarity">
    <text evidence="2 4">Belongs to the AB hydrolase superfamily. Lipase family.</text>
</comment>
<reference evidence="7" key="2">
    <citation type="journal article" date="2015" name="Gigascience">
        <title>Reconstructing a comprehensive transcriptome assembly of a white-pupal translocated strain of the pest fruit fly Bactrocera cucurbitae.</title>
        <authorList>
            <person name="Sim S.B."/>
            <person name="Calla B."/>
            <person name="Hall B."/>
            <person name="DeRego T."/>
            <person name="Geib S.M."/>
        </authorList>
    </citation>
    <scope>NUCLEOTIDE SEQUENCE</scope>
</reference>
<dbReference type="Pfam" id="PF00151">
    <property type="entry name" value="Lipase"/>
    <property type="match status" value="1"/>
</dbReference>
<dbReference type="AlphaFoldDB" id="A0A0A1WZV4"/>
<gene>
    <name evidence="7" type="primary">PA1_3</name>
    <name evidence="7" type="ORF">g.25472</name>
</gene>
<evidence type="ECO:0000256" key="3">
    <source>
        <dbReference type="ARBA" id="ARBA00022525"/>
    </source>
</evidence>
<reference evidence="7" key="1">
    <citation type="submission" date="2014-11" db="EMBL/GenBank/DDBJ databases">
        <authorList>
            <person name="Geib S."/>
        </authorList>
    </citation>
    <scope>NUCLEOTIDE SEQUENCE</scope>
</reference>
<dbReference type="SUPFAM" id="SSF53474">
    <property type="entry name" value="alpha/beta-Hydrolases"/>
    <property type="match status" value="1"/>
</dbReference>
<organism evidence="7">
    <name type="scientific">Zeugodacus cucurbitae</name>
    <name type="common">Melon fruit fly</name>
    <name type="synonym">Bactrocera cucurbitae</name>
    <dbReference type="NCBI Taxonomy" id="28588"/>
    <lineage>
        <taxon>Eukaryota</taxon>
        <taxon>Metazoa</taxon>
        <taxon>Ecdysozoa</taxon>
        <taxon>Arthropoda</taxon>
        <taxon>Hexapoda</taxon>
        <taxon>Insecta</taxon>
        <taxon>Pterygota</taxon>
        <taxon>Neoptera</taxon>
        <taxon>Endopterygota</taxon>
        <taxon>Diptera</taxon>
        <taxon>Brachycera</taxon>
        <taxon>Muscomorpha</taxon>
        <taxon>Tephritoidea</taxon>
        <taxon>Tephritidae</taxon>
        <taxon>Zeugodacus</taxon>
        <taxon>Zeugodacus</taxon>
    </lineage>
</organism>
<evidence type="ECO:0000256" key="4">
    <source>
        <dbReference type="RuleBase" id="RU004262"/>
    </source>
</evidence>
<name>A0A0A1WZV4_ZEUCU</name>
<keyword evidence="3" id="KW-0964">Secreted</keyword>
<evidence type="ECO:0000256" key="5">
    <source>
        <dbReference type="SAM" id="SignalP"/>
    </source>
</evidence>
<feature type="domain" description="Lipase" evidence="6">
    <location>
        <begin position="78"/>
        <end position="355"/>
    </location>
</feature>
<evidence type="ECO:0000259" key="6">
    <source>
        <dbReference type="Pfam" id="PF00151"/>
    </source>
</evidence>
<evidence type="ECO:0000256" key="2">
    <source>
        <dbReference type="ARBA" id="ARBA00010701"/>
    </source>
</evidence>
<evidence type="ECO:0000256" key="1">
    <source>
        <dbReference type="ARBA" id="ARBA00004613"/>
    </source>
</evidence>
<dbReference type="GO" id="GO:0005615">
    <property type="term" value="C:extracellular space"/>
    <property type="evidence" value="ECO:0007669"/>
    <property type="project" value="TreeGrafter"/>
</dbReference>
<dbReference type="GO" id="GO:0016042">
    <property type="term" value="P:lipid catabolic process"/>
    <property type="evidence" value="ECO:0007669"/>
    <property type="project" value="TreeGrafter"/>
</dbReference>
<dbReference type="OrthoDB" id="199913at2759"/>
<sequence>MHKSAASRHTLRLPCLVAVVALVILIVNVPSASSAPLVSSLRDVCGHTLRRPSGFFGRHFDSTFLKHFFKHLIPFTSSARVKMQFYLYKRDFAECGREIVTDDDSSLEMSEFNPEHPTRIIIHGWMSQSKGALNRAVKNAYLSLVKRVPQSAVSTEDVNVTTNPPLYSVYENDIDDRYRRSDLNDTVPPSDYNVIVCDWSVISSNVNYYSVVEMVEDLGRLLVDLVSFLQLRTGLNYNDVYLIGHSLGAQIAGSAGKQAHPYRFNTIYALDPAGPKFREVSDEFRVDPSDAEYVESIQTSSSLGFEEPVGHATFYPNYGRDQKKCYFYGCSHRRAYHYFAESITSKLGFWGTLCRRESDDVWIFSQTGVEFRMGGEPSAPKRGTFYVKTADKPPYALGPNIQPQRLVTAAIDNETNGPFEEEKYAISENLYV</sequence>
<dbReference type="GO" id="GO:0016298">
    <property type="term" value="F:lipase activity"/>
    <property type="evidence" value="ECO:0007669"/>
    <property type="project" value="InterPro"/>
</dbReference>